<dbReference type="AlphaFoldDB" id="A0AAV1QLE5"/>
<keyword evidence="2" id="KW-1185">Reference proteome</keyword>
<evidence type="ECO:0000313" key="1">
    <source>
        <dbReference type="EMBL" id="CAK6984388.1"/>
    </source>
</evidence>
<protein>
    <submittedName>
        <fullName evidence="1">Zinc finger BED domain-containing protein 1-like</fullName>
    </submittedName>
</protein>
<dbReference type="EMBL" id="CAWUFR010001801">
    <property type="protein sequence ID" value="CAK6984388.1"/>
    <property type="molecule type" value="Genomic_DNA"/>
</dbReference>
<feature type="non-terminal residue" evidence="1">
    <location>
        <position position="1"/>
    </location>
</feature>
<dbReference type="SUPFAM" id="SSF140996">
    <property type="entry name" value="Hermes dimerisation domain"/>
    <property type="match status" value="1"/>
</dbReference>
<sequence>PLGVVEDKGLQKVLQIASSDTTYELPCRKTVTKRVQQLYDNEKEDKENLLLEKAECVALTGDHWTS</sequence>
<organism evidence="1 2">
    <name type="scientific">Scomber scombrus</name>
    <name type="common">Atlantic mackerel</name>
    <name type="synonym">Scomber vernalis</name>
    <dbReference type="NCBI Taxonomy" id="13677"/>
    <lineage>
        <taxon>Eukaryota</taxon>
        <taxon>Metazoa</taxon>
        <taxon>Chordata</taxon>
        <taxon>Craniata</taxon>
        <taxon>Vertebrata</taxon>
        <taxon>Euteleostomi</taxon>
        <taxon>Actinopterygii</taxon>
        <taxon>Neopterygii</taxon>
        <taxon>Teleostei</taxon>
        <taxon>Neoteleostei</taxon>
        <taxon>Acanthomorphata</taxon>
        <taxon>Pelagiaria</taxon>
        <taxon>Scombriformes</taxon>
        <taxon>Scombridae</taxon>
        <taxon>Scomber</taxon>
    </lineage>
</organism>
<feature type="non-terminal residue" evidence="1">
    <location>
        <position position="66"/>
    </location>
</feature>
<gene>
    <name evidence="1" type="ORF">FSCOSCO3_A026907</name>
</gene>
<reference evidence="1 2" key="1">
    <citation type="submission" date="2024-01" db="EMBL/GenBank/DDBJ databases">
        <authorList>
            <person name="Alioto T."/>
            <person name="Alioto T."/>
            <person name="Gomez Garrido J."/>
        </authorList>
    </citation>
    <scope>NUCLEOTIDE SEQUENCE [LARGE SCALE GENOMIC DNA]</scope>
</reference>
<comment type="caution">
    <text evidence="1">The sequence shown here is derived from an EMBL/GenBank/DDBJ whole genome shotgun (WGS) entry which is preliminary data.</text>
</comment>
<accession>A0AAV1QLE5</accession>
<dbReference type="Proteomes" id="UP001314229">
    <property type="component" value="Unassembled WGS sequence"/>
</dbReference>
<evidence type="ECO:0000313" key="2">
    <source>
        <dbReference type="Proteomes" id="UP001314229"/>
    </source>
</evidence>
<proteinExistence type="predicted"/>
<name>A0AAV1QLE5_SCOSC</name>